<evidence type="ECO:0000256" key="4">
    <source>
        <dbReference type="SAM" id="Coils"/>
    </source>
</evidence>
<accession>A0A927GVS9</accession>
<keyword evidence="6" id="KW-1185">Reference proteome</keyword>
<dbReference type="InterPro" id="IPR007809">
    <property type="entry name" value="FlgN-like"/>
</dbReference>
<evidence type="ECO:0000313" key="5">
    <source>
        <dbReference type="EMBL" id="MBD2858408.1"/>
    </source>
</evidence>
<keyword evidence="5" id="KW-0966">Cell projection</keyword>
<keyword evidence="3" id="KW-1005">Bacterial flagellum biogenesis</keyword>
<dbReference type="Pfam" id="PF05130">
    <property type="entry name" value="FlgN"/>
    <property type="match status" value="1"/>
</dbReference>
<comment type="function">
    <text evidence="1">Required for the efficient initiation of filament assembly.</text>
</comment>
<keyword evidence="5" id="KW-0969">Cilium</keyword>
<evidence type="ECO:0000256" key="1">
    <source>
        <dbReference type="ARBA" id="ARBA00002397"/>
    </source>
</evidence>
<comment type="similarity">
    <text evidence="2">Belongs to the FlgN family.</text>
</comment>
<evidence type="ECO:0000313" key="6">
    <source>
        <dbReference type="Proteomes" id="UP000610558"/>
    </source>
</evidence>
<dbReference type="Gene3D" id="1.20.58.300">
    <property type="entry name" value="FlgN-like"/>
    <property type="match status" value="1"/>
</dbReference>
<organism evidence="5 6">
    <name type="scientific">Spongiibacter pelagi</name>
    <dbReference type="NCBI Taxonomy" id="2760804"/>
    <lineage>
        <taxon>Bacteria</taxon>
        <taxon>Pseudomonadati</taxon>
        <taxon>Pseudomonadota</taxon>
        <taxon>Gammaproteobacteria</taxon>
        <taxon>Cellvibrionales</taxon>
        <taxon>Spongiibacteraceae</taxon>
        <taxon>Spongiibacter</taxon>
    </lineage>
</organism>
<evidence type="ECO:0000256" key="3">
    <source>
        <dbReference type="ARBA" id="ARBA00022795"/>
    </source>
</evidence>
<name>A0A927GVS9_9GAMM</name>
<keyword evidence="5" id="KW-0282">Flagellum</keyword>
<reference evidence="5" key="1">
    <citation type="submission" date="2020-09" db="EMBL/GenBank/DDBJ databases">
        <authorList>
            <person name="Yoon J.-W."/>
        </authorList>
    </citation>
    <scope>NUCLEOTIDE SEQUENCE</scope>
    <source>
        <strain evidence="5">KMU-158</strain>
    </source>
</reference>
<proteinExistence type="inferred from homology"/>
<keyword evidence="4" id="KW-0175">Coiled coil</keyword>
<comment type="caution">
    <text evidence="5">The sequence shown here is derived from an EMBL/GenBank/DDBJ whole genome shotgun (WGS) entry which is preliminary data.</text>
</comment>
<dbReference type="InterPro" id="IPR036679">
    <property type="entry name" value="FlgN-like_sf"/>
</dbReference>
<protein>
    <submittedName>
        <fullName evidence="5">Flagellar export chaperone FlgN</fullName>
    </submittedName>
</protein>
<sequence>MKQLQNTFQQIEDHALELESLLRQESAILNNRELSSSDRSVKLADLANRKNDLVQILDTLEKNRQFYLRSEKTDADLDAQWQRALKVLASCQKLNLQNGKDIASQARYTRRALEILGLEDSSSPVYHQDGRTADYSRHKNLGVA</sequence>
<gene>
    <name evidence="5" type="primary">flgN</name>
    <name evidence="5" type="ORF">IB286_05240</name>
</gene>
<feature type="coiled-coil region" evidence="4">
    <location>
        <begin position="1"/>
        <end position="63"/>
    </location>
</feature>
<dbReference type="EMBL" id="JACXLD010000002">
    <property type="protein sequence ID" value="MBD2858408.1"/>
    <property type="molecule type" value="Genomic_DNA"/>
</dbReference>
<dbReference type="SUPFAM" id="SSF140566">
    <property type="entry name" value="FlgN-like"/>
    <property type="match status" value="1"/>
</dbReference>
<dbReference type="Proteomes" id="UP000610558">
    <property type="component" value="Unassembled WGS sequence"/>
</dbReference>
<dbReference type="RefSeq" id="WP_190763213.1">
    <property type="nucleotide sequence ID" value="NZ_JACXLD010000002.1"/>
</dbReference>
<dbReference type="AlphaFoldDB" id="A0A927GVS9"/>
<dbReference type="GO" id="GO:0044780">
    <property type="term" value="P:bacterial-type flagellum assembly"/>
    <property type="evidence" value="ECO:0007669"/>
    <property type="project" value="InterPro"/>
</dbReference>
<evidence type="ECO:0000256" key="2">
    <source>
        <dbReference type="ARBA" id="ARBA00007703"/>
    </source>
</evidence>